<organism evidence="1 2">
    <name type="scientific">Naganishia cerealis</name>
    <dbReference type="NCBI Taxonomy" id="610337"/>
    <lineage>
        <taxon>Eukaryota</taxon>
        <taxon>Fungi</taxon>
        <taxon>Dikarya</taxon>
        <taxon>Basidiomycota</taxon>
        <taxon>Agaricomycotina</taxon>
        <taxon>Tremellomycetes</taxon>
        <taxon>Filobasidiales</taxon>
        <taxon>Filobasidiaceae</taxon>
        <taxon>Naganishia</taxon>
    </lineage>
</organism>
<sequence length="110" mass="12293">MSDFPIVLVKNLPYSSSTDSLYELFGKFGNVHQIRISDGLSEDAPKGTCIVIFTNLVSAQKAVQGANGINFQGRYLVVLMYAVDISKLDRQQYAIRADRLEKLKQEHGIQ</sequence>
<evidence type="ECO:0000313" key="2">
    <source>
        <dbReference type="Proteomes" id="UP001241377"/>
    </source>
</evidence>
<name>A0ACC2VK65_9TREE</name>
<reference evidence="1" key="1">
    <citation type="submission" date="2023-04" db="EMBL/GenBank/DDBJ databases">
        <title>Draft Genome sequencing of Naganishia species isolated from polar environments using Oxford Nanopore Technology.</title>
        <authorList>
            <person name="Leo P."/>
            <person name="Venkateswaran K."/>
        </authorList>
    </citation>
    <scope>NUCLEOTIDE SEQUENCE</scope>
    <source>
        <strain evidence="1">MNA-CCFEE 5261</strain>
    </source>
</reference>
<keyword evidence="2" id="KW-1185">Reference proteome</keyword>
<comment type="caution">
    <text evidence="1">The sequence shown here is derived from an EMBL/GenBank/DDBJ whole genome shotgun (WGS) entry which is preliminary data.</text>
</comment>
<gene>
    <name evidence="1" type="ORF">QFC19_005921</name>
</gene>
<evidence type="ECO:0000313" key="1">
    <source>
        <dbReference type="EMBL" id="KAJ9099682.1"/>
    </source>
</evidence>
<dbReference type="EMBL" id="JASBWR010000068">
    <property type="protein sequence ID" value="KAJ9099682.1"/>
    <property type="molecule type" value="Genomic_DNA"/>
</dbReference>
<protein>
    <submittedName>
        <fullName evidence="1">Uncharacterized protein</fullName>
    </submittedName>
</protein>
<proteinExistence type="predicted"/>
<dbReference type="Proteomes" id="UP001241377">
    <property type="component" value="Unassembled WGS sequence"/>
</dbReference>
<accession>A0ACC2VK65</accession>